<dbReference type="OrthoDB" id="9795247at2"/>
<sequence length="304" mass="33121">MSNYIVFDIGGSSVKYAIMSEEGDFITKGSYKSERNNFELFKTDMENAINKAKEEYSISGVAVSAPGGVDSDTGIIGGASALPCIHGPNFKKIFGEDLGVNLEIENDANCAALGEVWKGAAKDNKDVLFVVCGTGIGGAVIKDKKIHKGNNLHGGEFGYCILNTKKEGENIIFETWSTIAATGGLLNTVAKLKNIDVEELDGRKIFDLAEKGDSDCINAIDEFYLNNAKGIFNIQYMYDPEKIVIGGAISSREDFIDKINEKLDLIMKNIPVAKVRPIIEKCKFENDANLLGALFNYLQRNGKC</sequence>
<reference evidence="2 3" key="1">
    <citation type="submission" date="2013-03" db="EMBL/GenBank/DDBJ databases">
        <title>Whole genome shotgun sequencing of Clostridium sartagoforme AAU1.</title>
        <authorList>
            <person name="Joshi C.G."/>
            <person name="Duggirala S.M."/>
            <person name="Nathani N.M."/>
            <person name="Bhatt V.D."/>
            <person name="Patel A.K."/>
            <person name="Pandya P.R."/>
            <person name="KaPatel J.A."/>
        </authorList>
    </citation>
    <scope>NUCLEOTIDE SEQUENCE [LARGE SCALE GENOMIC DNA]</scope>
    <source>
        <strain evidence="2 3">AAU1</strain>
    </source>
</reference>
<dbReference type="Pfam" id="PF00480">
    <property type="entry name" value="ROK"/>
    <property type="match status" value="1"/>
</dbReference>
<dbReference type="AlphaFoldDB" id="R9CLV9"/>
<accession>R9CLV9</accession>
<dbReference type="PANTHER" id="PTHR18964">
    <property type="entry name" value="ROK (REPRESSOR, ORF, KINASE) FAMILY"/>
    <property type="match status" value="1"/>
</dbReference>
<evidence type="ECO:0000313" key="3">
    <source>
        <dbReference type="Proteomes" id="UP000013988"/>
    </source>
</evidence>
<dbReference type="Proteomes" id="UP000013988">
    <property type="component" value="Unassembled WGS sequence"/>
</dbReference>
<dbReference type="InterPro" id="IPR043129">
    <property type="entry name" value="ATPase_NBD"/>
</dbReference>
<gene>
    <name evidence="2" type="ORF">A500_00580</name>
</gene>
<dbReference type="PANTHER" id="PTHR18964:SF170">
    <property type="entry name" value="SUGAR KINASE"/>
    <property type="match status" value="1"/>
</dbReference>
<protein>
    <submittedName>
        <fullName evidence="2">ROK protein</fullName>
    </submittedName>
</protein>
<dbReference type="InterPro" id="IPR000600">
    <property type="entry name" value="ROK"/>
</dbReference>
<dbReference type="RefSeq" id="WP_016205653.1">
    <property type="nucleotide sequence ID" value="NZ_ASRV01000010.1"/>
</dbReference>
<dbReference type="CDD" id="cd24152">
    <property type="entry name" value="ASKHA_NBD_ROK-like"/>
    <property type="match status" value="1"/>
</dbReference>
<name>R9CLV9_9CLOT</name>
<evidence type="ECO:0000256" key="1">
    <source>
        <dbReference type="ARBA" id="ARBA00006479"/>
    </source>
</evidence>
<organism evidence="2 3">
    <name type="scientific">Clostridium sartagoforme AAU1</name>
    <dbReference type="NCBI Taxonomy" id="1202534"/>
    <lineage>
        <taxon>Bacteria</taxon>
        <taxon>Bacillati</taxon>
        <taxon>Bacillota</taxon>
        <taxon>Clostridia</taxon>
        <taxon>Eubacteriales</taxon>
        <taxon>Clostridiaceae</taxon>
        <taxon>Clostridium</taxon>
    </lineage>
</organism>
<dbReference type="SUPFAM" id="SSF53067">
    <property type="entry name" value="Actin-like ATPase domain"/>
    <property type="match status" value="1"/>
</dbReference>
<proteinExistence type="inferred from homology"/>
<comment type="caution">
    <text evidence="2">The sequence shown here is derived from an EMBL/GenBank/DDBJ whole genome shotgun (WGS) entry which is preliminary data.</text>
</comment>
<dbReference type="PATRIC" id="fig|1202534.3.peg.115"/>
<dbReference type="Gene3D" id="3.30.420.40">
    <property type="match status" value="2"/>
</dbReference>
<evidence type="ECO:0000313" key="2">
    <source>
        <dbReference type="EMBL" id="EOR28171.1"/>
    </source>
</evidence>
<dbReference type="EMBL" id="ASRV01000010">
    <property type="protein sequence ID" value="EOR28171.1"/>
    <property type="molecule type" value="Genomic_DNA"/>
</dbReference>
<comment type="similarity">
    <text evidence="1">Belongs to the ROK (NagC/XylR) family.</text>
</comment>
<keyword evidence="3" id="KW-1185">Reference proteome</keyword>